<sequence>MKRLTGTTLRIAGAMAIVVSLSGVQAKAAECLAPADPGGGWDFTCRTVGKLLLDLDLVDAPVQVTNMPGGVGAVAYAHVIADRADQEDLLVAASTVGVTQIAQGKYPADTDVMRWIGMLATDVGVIAVAKDSPIQTLDELLAEIKENPGSIAAAGSSGVGGWDHIRLLMLARAAGMDAEAQRGLRWVQFDGGGPAVTQMMGGHVGLVSTDLGEIAGFVESGDIRLLAVLSDERVPAFPDAPTAIEQGLDVTGLNWRGFYTGGDVSDEAYTGWVETMQKLYESPEWEKTATASGLIPVWRGGEEFESYVTEQAEEMRAISRDIGVIQ</sequence>
<name>A0A6L9MPE2_9HYPH</name>
<dbReference type="PIRSF" id="PIRSF017082">
    <property type="entry name" value="YflP"/>
    <property type="match status" value="1"/>
</dbReference>
<evidence type="ECO:0000313" key="3">
    <source>
        <dbReference type="EMBL" id="NDV89410.1"/>
    </source>
</evidence>
<reference evidence="3 4" key="1">
    <citation type="submission" date="2020-01" db="EMBL/GenBank/DDBJ databases">
        <title>Genomes of bacteria type strains.</title>
        <authorList>
            <person name="Chen J."/>
            <person name="Zhu S."/>
            <person name="Chen J."/>
        </authorList>
    </citation>
    <scope>NUCLEOTIDE SEQUENCE [LARGE SCALE GENOMIC DNA]</scope>
    <source>
        <strain evidence="3 4">KCTC 52919</strain>
    </source>
</reference>
<feature type="chain" id="PRO_5026815175" evidence="2">
    <location>
        <begin position="29"/>
        <end position="326"/>
    </location>
</feature>
<dbReference type="CDD" id="cd07012">
    <property type="entry name" value="PBP2_Bug_TTT"/>
    <property type="match status" value="1"/>
</dbReference>
<evidence type="ECO:0000256" key="2">
    <source>
        <dbReference type="SAM" id="SignalP"/>
    </source>
</evidence>
<dbReference type="Pfam" id="PF03401">
    <property type="entry name" value="TctC"/>
    <property type="match status" value="1"/>
</dbReference>
<dbReference type="Gene3D" id="3.40.190.150">
    <property type="entry name" value="Bordetella uptake gene, domain 1"/>
    <property type="match status" value="1"/>
</dbReference>
<dbReference type="PANTHER" id="PTHR42928:SF3">
    <property type="entry name" value="UPF0065 PROTEIN YFLP"/>
    <property type="match status" value="1"/>
</dbReference>
<dbReference type="Proteomes" id="UP000476332">
    <property type="component" value="Unassembled WGS sequence"/>
</dbReference>
<feature type="signal peptide" evidence="2">
    <location>
        <begin position="1"/>
        <end position="28"/>
    </location>
</feature>
<comment type="similarity">
    <text evidence="1">Belongs to the UPF0065 (bug) family.</text>
</comment>
<dbReference type="SUPFAM" id="SSF53850">
    <property type="entry name" value="Periplasmic binding protein-like II"/>
    <property type="match status" value="1"/>
</dbReference>
<dbReference type="EMBL" id="JAAAMJ010000043">
    <property type="protein sequence ID" value="NDV89410.1"/>
    <property type="molecule type" value="Genomic_DNA"/>
</dbReference>
<dbReference type="PANTHER" id="PTHR42928">
    <property type="entry name" value="TRICARBOXYLATE-BINDING PROTEIN"/>
    <property type="match status" value="1"/>
</dbReference>
<keyword evidence="2" id="KW-0732">Signal</keyword>
<organism evidence="3 4">
    <name type="scientific">Aurantimonas aggregata</name>
    <dbReference type="NCBI Taxonomy" id="2047720"/>
    <lineage>
        <taxon>Bacteria</taxon>
        <taxon>Pseudomonadati</taxon>
        <taxon>Pseudomonadota</taxon>
        <taxon>Alphaproteobacteria</taxon>
        <taxon>Hyphomicrobiales</taxon>
        <taxon>Aurantimonadaceae</taxon>
        <taxon>Aurantimonas</taxon>
    </lineage>
</organism>
<dbReference type="InterPro" id="IPR042100">
    <property type="entry name" value="Bug_dom1"/>
</dbReference>
<dbReference type="InterPro" id="IPR005064">
    <property type="entry name" value="BUG"/>
</dbReference>
<dbReference type="RefSeq" id="WP_163046253.1">
    <property type="nucleotide sequence ID" value="NZ_JAAAMJ010000043.1"/>
</dbReference>
<keyword evidence="4" id="KW-1185">Reference proteome</keyword>
<accession>A0A6L9MPE2</accession>
<evidence type="ECO:0000313" key="4">
    <source>
        <dbReference type="Proteomes" id="UP000476332"/>
    </source>
</evidence>
<proteinExistence type="inferred from homology"/>
<protein>
    <submittedName>
        <fullName evidence="3">Tripartite tricarboxylate transporter substrate binding protein</fullName>
    </submittedName>
</protein>
<gene>
    <name evidence="3" type="ORF">GTW51_22425</name>
</gene>
<dbReference type="Gene3D" id="3.40.190.10">
    <property type="entry name" value="Periplasmic binding protein-like II"/>
    <property type="match status" value="1"/>
</dbReference>
<comment type="caution">
    <text evidence="3">The sequence shown here is derived from an EMBL/GenBank/DDBJ whole genome shotgun (WGS) entry which is preliminary data.</text>
</comment>
<dbReference type="AlphaFoldDB" id="A0A6L9MPE2"/>
<evidence type="ECO:0000256" key="1">
    <source>
        <dbReference type="ARBA" id="ARBA00006987"/>
    </source>
</evidence>